<gene>
    <name evidence="2" type="ORF">ECRA1380_LOCUS9403</name>
    <name evidence="3" type="ORF">ECRASSUSDP1_LOCUS7952</name>
</gene>
<sequence>MEIQAPKRQDSLWIAFVRQVNLVLVAIEIFGIAYVIWRTPDYGFSVPLLFLDLLPSMLYQLDNKLANSALFNWFAHLMSSLELGLIFVVSLLIIFTSENPEERFLVVPFLILNISSILIPLTLLILLNQASQKPRLMYLIPVEQKV</sequence>
<evidence type="ECO:0000313" key="3">
    <source>
        <dbReference type="EMBL" id="CAI2366679.1"/>
    </source>
</evidence>
<evidence type="ECO:0000313" key="4">
    <source>
        <dbReference type="Proteomes" id="UP001295684"/>
    </source>
</evidence>
<keyword evidence="1" id="KW-1133">Transmembrane helix</keyword>
<feature type="transmembrane region" description="Helical" evidence="1">
    <location>
        <begin position="12"/>
        <end position="36"/>
    </location>
</feature>
<name>A0A7S3KHY3_EUPCR</name>
<reference evidence="2" key="1">
    <citation type="submission" date="2021-01" db="EMBL/GenBank/DDBJ databases">
        <authorList>
            <person name="Corre E."/>
            <person name="Pelletier E."/>
            <person name="Niang G."/>
            <person name="Scheremetjew M."/>
            <person name="Finn R."/>
            <person name="Kale V."/>
            <person name="Holt S."/>
            <person name="Cochrane G."/>
            <person name="Meng A."/>
            <person name="Brown T."/>
            <person name="Cohen L."/>
        </authorList>
    </citation>
    <scope>NUCLEOTIDE SEQUENCE</scope>
    <source>
        <strain evidence="2">CT5</strain>
    </source>
</reference>
<feature type="transmembrane region" description="Helical" evidence="1">
    <location>
        <begin position="42"/>
        <end position="61"/>
    </location>
</feature>
<evidence type="ECO:0000313" key="2">
    <source>
        <dbReference type="EMBL" id="CAE0384440.1"/>
    </source>
</evidence>
<accession>A0A7S3KHY3</accession>
<keyword evidence="1" id="KW-0812">Transmembrane</keyword>
<protein>
    <submittedName>
        <fullName evidence="2">Uncharacterized protein</fullName>
    </submittedName>
</protein>
<dbReference type="Proteomes" id="UP001295684">
    <property type="component" value="Unassembled WGS sequence"/>
</dbReference>
<dbReference type="AlphaFoldDB" id="A0A7S3KHY3"/>
<dbReference type="EMBL" id="HBIK01019845">
    <property type="protein sequence ID" value="CAE0384440.1"/>
    <property type="molecule type" value="Transcribed_RNA"/>
</dbReference>
<organism evidence="2">
    <name type="scientific">Euplotes crassus</name>
    <dbReference type="NCBI Taxonomy" id="5936"/>
    <lineage>
        <taxon>Eukaryota</taxon>
        <taxon>Sar</taxon>
        <taxon>Alveolata</taxon>
        <taxon>Ciliophora</taxon>
        <taxon>Intramacronucleata</taxon>
        <taxon>Spirotrichea</taxon>
        <taxon>Hypotrichia</taxon>
        <taxon>Euplotida</taxon>
        <taxon>Euplotidae</taxon>
        <taxon>Moneuplotes</taxon>
    </lineage>
</organism>
<reference evidence="3" key="2">
    <citation type="submission" date="2023-07" db="EMBL/GenBank/DDBJ databases">
        <authorList>
            <consortium name="AG Swart"/>
            <person name="Singh M."/>
            <person name="Singh A."/>
            <person name="Seah K."/>
            <person name="Emmerich C."/>
        </authorList>
    </citation>
    <scope>NUCLEOTIDE SEQUENCE</scope>
    <source>
        <strain evidence="3">DP1</strain>
    </source>
</reference>
<keyword evidence="1" id="KW-0472">Membrane</keyword>
<proteinExistence type="predicted"/>
<dbReference type="EMBL" id="CAMPGE010007763">
    <property type="protein sequence ID" value="CAI2366679.1"/>
    <property type="molecule type" value="Genomic_DNA"/>
</dbReference>
<feature type="transmembrane region" description="Helical" evidence="1">
    <location>
        <begin position="107"/>
        <end position="127"/>
    </location>
</feature>
<evidence type="ECO:0000256" key="1">
    <source>
        <dbReference type="SAM" id="Phobius"/>
    </source>
</evidence>
<feature type="transmembrane region" description="Helical" evidence="1">
    <location>
        <begin position="73"/>
        <end position="95"/>
    </location>
</feature>
<keyword evidence="4" id="KW-1185">Reference proteome</keyword>